<dbReference type="GO" id="GO:0003723">
    <property type="term" value="F:RNA binding"/>
    <property type="evidence" value="ECO:0007669"/>
    <property type="project" value="UniProtKB-KW"/>
</dbReference>
<reference evidence="3" key="1">
    <citation type="journal article" date="2020" name="mSystems">
        <title>Genome- and Community-Level Interaction Insights into Carbon Utilization and Element Cycling Functions of Hydrothermarchaeota in Hydrothermal Sediment.</title>
        <authorList>
            <person name="Zhou Z."/>
            <person name="Liu Y."/>
            <person name="Xu W."/>
            <person name="Pan J."/>
            <person name="Luo Z.H."/>
            <person name="Li M."/>
        </authorList>
    </citation>
    <scope>NUCLEOTIDE SEQUENCE [LARGE SCALE GENOMIC DNA]</scope>
    <source>
        <strain evidence="3">SpSt-70</strain>
    </source>
</reference>
<keyword evidence="1" id="KW-0694">RNA-binding</keyword>
<dbReference type="RefSeq" id="WP_149122798.1">
    <property type="nucleotide sequence ID" value="NZ_VTFL01000003.1"/>
</dbReference>
<dbReference type="AlphaFoldDB" id="A0A7V3ZJS3"/>
<dbReference type="Gene3D" id="3.30.1370.160">
    <property type="match status" value="1"/>
</dbReference>
<evidence type="ECO:0000313" key="3">
    <source>
        <dbReference type="EMBL" id="HGK24160.1"/>
    </source>
</evidence>
<dbReference type="SMART" id="SM00363">
    <property type="entry name" value="S4"/>
    <property type="match status" value="1"/>
</dbReference>
<accession>A0A7V3ZJS3</accession>
<dbReference type="PROSITE" id="PS50889">
    <property type="entry name" value="S4"/>
    <property type="match status" value="1"/>
</dbReference>
<sequence>MTQKIEDIFLEIKDEKLKGKIKDLYEIFQRVAQRGGLYITDFLDLTEQYYFQKISSYFVNELYTSLYGGVDGAERKMGFISDKIELIEYIDYSKYLVGLSIRSKDKISISFLKEIFEKNNLINKLGDIWYSDGIKLVLASEILSDVEKLFNEYQIDFELLTLEQLKAYSKITRVIRTTESSKRLDSVGSAALGISRSKMQSYIKAGVVTVNGKKVYDAHYELEEGDIVIVQGLGNFKINKINVTQKGKFHMEIERSLRR</sequence>
<dbReference type="Pfam" id="PF01479">
    <property type="entry name" value="S4"/>
    <property type="match status" value="1"/>
</dbReference>
<feature type="domain" description="RNA-binding S4" evidence="2">
    <location>
        <begin position="182"/>
        <end position="242"/>
    </location>
</feature>
<dbReference type="InterPro" id="IPR036986">
    <property type="entry name" value="S4_RNA-bd_sf"/>
</dbReference>
<dbReference type="EMBL" id="DTDV01000019">
    <property type="protein sequence ID" value="HGK24160.1"/>
    <property type="molecule type" value="Genomic_DNA"/>
</dbReference>
<dbReference type="SUPFAM" id="SSF55174">
    <property type="entry name" value="Alpha-L RNA-binding motif"/>
    <property type="match status" value="1"/>
</dbReference>
<name>A0A7V3ZJS3_DICTH</name>
<dbReference type="PANTHER" id="PTHR13633">
    <property type="entry name" value="MITOCHONDRIAL TRANSCRIPTION RESCUE FACTOR 1"/>
    <property type="match status" value="1"/>
</dbReference>
<gene>
    <name evidence="3" type="ORF">ENU78_07005</name>
</gene>
<dbReference type="PANTHER" id="PTHR13633:SF3">
    <property type="entry name" value="MITOCHONDRIAL TRANSCRIPTION RESCUE FACTOR 1"/>
    <property type="match status" value="1"/>
</dbReference>
<organism evidence="3">
    <name type="scientific">Dictyoglomus thermophilum</name>
    <dbReference type="NCBI Taxonomy" id="14"/>
    <lineage>
        <taxon>Bacteria</taxon>
        <taxon>Pseudomonadati</taxon>
        <taxon>Dictyoglomota</taxon>
        <taxon>Dictyoglomia</taxon>
        <taxon>Dictyoglomales</taxon>
        <taxon>Dictyoglomaceae</taxon>
        <taxon>Dictyoglomus</taxon>
    </lineage>
</organism>
<dbReference type="CDD" id="cd00165">
    <property type="entry name" value="S4"/>
    <property type="match status" value="1"/>
</dbReference>
<comment type="caution">
    <text evidence="3">The sequence shown here is derived from an EMBL/GenBank/DDBJ whole genome shotgun (WGS) entry which is preliminary data.</text>
</comment>
<evidence type="ECO:0000256" key="1">
    <source>
        <dbReference type="PROSITE-ProRule" id="PRU00182"/>
    </source>
</evidence>
<protein>
    <submittedName>
        <fullName evidence="3">RNA-binding protein</fullName>
    </submittedName>
</protein>
<dbReference type="Gene3D" id="3.10.290.10">
    <property type="entry name" value="RNA-binding S4 domain"/>
    <property type="match status" value="1"/>
</dbReference>
<evidence type="ECO:0000259" key="2">
    <source>
        <dbReference type="SMART" id="SM00363"/>
    </source>
</evidence>
<dbReference type="InterPro" id="IPR002942">
    <property type="entry name" value="S4_RNA-bd"/>
</dbReference>
<proteinExistence type="predicted"/>